<evidence type="ECO:0000313" key="5">
    <source>
        <dbReference type="EMBL" id="KWX00836.1"/>
    </source>
</evidence>
<proteinExistence type="inferred from homology"/>
<dbReference type="PIRSF" id="PIRSF003073">
    <property type="entry name" value="DNAC_TnpB_IstB"/>
    <property type="match status" value="1"/>
</dbReference>
<comment type="similarity">
    <text evidence="1">Belongs to the IS21/IS1162 putative ATP-binding protein family.</text>
</comment>
<dbReference type="SUPFAM" id="SSF52540">
    <property type="entry name" value="P-loop containing nucleoside triphosphate hydrolases"/>
    <property type="match status" value="1"/>
</dbReference>
<evidence type="ECO:0000313" key="6">
    <source>
        <dbReference type="Proteomes" id="UP000070188"/>
    </source>
</evidence>
<dbReference type="Pfam" id="PF01695">
    <property type="entry name" value="IstB_IS21"/>
    <property type="match status" value="1"/>
</dbReference>
<dbReference type="InterPro" id="IPR027417">
    <property type="entry name" value="P-loop_NTPase"/>
</dbReference>
<dbReference type="InterPro" id="IPR002611">
    <property type="entry name" value="IstB_ATP-bd"/>
</dbReference>
<name>A0A132MSW9_9ACTN</name>
<keyword evidence="3 5" id="KW-0067">ATP-binding</keyword>
<comment type="caution">
    <text evidence="5">The sequence shown here is derived from an EMBL/GenBank/DDBJ whole genome shotgun (WGS) entry which is preliminary data.</text>
</comment>
<accession>A0A132MSW9</accession>
<sequence>MGYLDFLDLILEEEAGVRDGRRFRTALRLSKLPHHKTLEDFDLAFQPDLDVRKVRDPATLSFVEAKANVALLGPPGVGKTHLAVALAVAACKAGYSLSFTGLDDMVRQLKEADAIGRLTAKMKTYLTPNVLVVDEAGYLPLDRDEANLVFQVIAKRYEVGSILLTSNKTFSEWGQVLGDDVLATAILDRLLHHCEVLSINGPSYRLKNRFTTLEGGTNMA</sequence>
<dbReference type="STRING" id="1469144.LI90_1864"/>
<evidence type="ECO:0000259" key="4">
    <source>
        <dbReference type="SMART" id="SM00382"/>
    </source>
</evidence>
<reference evidence="6" key="1">
    <citation type="submission" date="2015-04" db="EMBL/GenBank/DDBJ databases">
        <title>Physiological reanalysis, assessment of diazotrophy, and genome sequences of multiple isolates of Streptomyces thermoautotrophicus.</title>
        <authorList>
            <person name="MacKellar D.C."/>
            <person name="Lieber L."/>
            <person name="Norman J."/>
            <person name="Bolger A."/>
            <person name="Tobin C."/>
            <person name="Murray J.W."/>
            <person name="Chang R."/>
            <person name="Ford T."/>
            <person name="Nguyen P.Q."/>
            <person name="Woodward J."/>
            <person name="Permingeat H."/>
            <person name="Joshi N.S."/>
            <person name="Silver P.A."/>
            <person name="Usadel B."/>
            <person name="Rutherford A.W."/>
            <person name="Friesen M."/>
            <person name="Prell J."/>
        </authorList>
    </citation>
    <scope>NUCLEOTIDE SEQUENCE [LARGE SCALE GENOMIC DNA]</scope>
    <source>
        <strain evidence="6">H1</strain>
    </source>
</reference>
<feature type="domain" description="AAA+ ATPase" evidence="4">
    <location>
        <begin position="65"/>
        <end position="197"/>
    </location>
</feature>
<protein>
    <submittedName>
        <fullName evidence="5">IstB domain protein ATP-binding protein</fullName>
    </submittedName>
</protein>
<dbReference type="Proteomes" id="UP000070188">
    <property type="component" value="Unassembled WGS sequence"/>
</dbReference>
<dbReference type="AlphaFoldDB" id="A0A132MSW9"/>
<keyword evidence="6" id="KW-1185">Reference proteome</keyword>
<dbReference type="Gene3D" id="3.40.50.300">
    <property type="entry name" value="P-loop containing nucleotide triphosphate hydrolases"/>
    <property type="match status" value="1"/>
</dbReference>
<evidence type="ECO:0000256" key="2">
    <source>
        <dbReference type="ARBA" id="ARBA00022741"/>
    </source>
</evidence>
<dbReference type="InterPro" id="IPR028350">
    <property type="entry name" value="DNAC/IstB-like"/>
</dbReference>
<dbReference type="PATRIC" id="fig|1469144.10.peg.2014"/>
<organism evidence="5 6">
    <name type="scientific">Carbonactinospora thermoautotrophica</name>
    <dbReference type="NCBI Taxonomy" id="1469144"/>
    <lineage>
        <taxon>Bacteria</taxon>
        <taxon>Bacillati</taxon>
        <taxon>Actinomycetota</taxon>
        <taxon>Actinomycetes</taxon>
        <taxon>Kitasatosporales</taxon>
        <taxon>Carbonactinosporaceae</taxon>
        <taxon>Carbonactinospora</taxon>
    </lineage>
</organism>
<dbReference type="PANTHER" id="PTHR30050:SF4">
    <property type="entry name" value="ATP-BINDING PROTEIN RV3427C IN INSERTION SEQUENCE-RELATED"/>
    <property type="match status" value="1"/>
</dbReference>
<gene>
    <name evidence="5" type="ORF">LI90_1864</name>
</gene>
<evidence type="ECO:0000256" key="1">
    <source>
        <dbReference type="ARBA" id="ARBA00008059"/>
    </source>
</evidence>
<evidence type="ECO:0000256" key="3">
    <source>
        <dbReference type="ARBA" id="ARBA00022840"/>
    </source>
</evidence>
<dbReference type="SMART" id="SM00382">
    <property type="entry name" value="AAA"/>
    <property type="match status" value="1"/>
</dbReference>
<dbReference type="InterPro" id="IPR047661">
    <property type="entry name" value="IstB"/>
</dbReference>
<dbReference type="EMBL" id="LAXD01000001">
    <property type="protein sequence ID" value="KWX00836.1"/>
    <property type="molecule type" value="Genomic_DNA"/>
</dbReference>
<keyword evidence="2" id="KW-0547">Nucleotide-binding</keyword>
<dbReference type="NCBIfam" id="NF038214">
    <property type="entry name" value="IS21_help_AAA"/>
    <property type="match status" value="1"/>
</dbReference>
<dbReference type="PANTHER" id="PTHR30050">
    <property type="entry name" value="CHROMOSOMAL REPLICATION INITIATOR PROTEIN DNAA"/>
    <property type="match status" value="1"/>
</dbReference>
<dbReference type="GO" id="GO:0005524">
    <property type="term" value="F:ATP binding"/>
    <property type="evidence" value="ECO:0007669"/>
    <property type="project" value="UniProtKB-KW"/>
</dbReference>
<dbReference type="GO" id="GO:0006260">
    <property type="term" value="P:DNA replication"/>
    <property type="evidence" value="ECO:0007669"/>
    <property type="project" value="TreeGrafter"/>
</dbReference>
<dbReference type="InterPro" id="IPR003593">
    <property type="entry name" value="AAA+_ATPase"/>
</dbReference>